<reference evidence="4" key="1">
    <citation type="submission" date="2015-02" db="EMBL/GenBank/DDBJ databases">
        <title>Genome sequencing for Strongylocentrotus purpuratus.</title>
        <authorList>
            <person name="Murali S."/>
            <person name="Liu Y."/>
            <person name="Vee V."/>
            <person name="English A."/>
            <person name="Wang M."/>
            <person name="Skinner E."/>
            <person name="Han Y."/>
            <person name="Muzny D.M."/>
            <person name="Worley K.C."/>
            <person name="Gibbs R.A."/>
        </authorList>
    </citation>
    <scope>NUCLEOTIDE SEQUENCE</scope>
</reference>
<protein>
    <recommendedName>
        <fullName evidence="2">VPS9 domain-containing protein</fullName>
    </recommendedName>
</protein>
<evidence type="ECO:0000313" key="3">
    <source>
        <dbReference type="EnsemblMetazoa" id="XP_030847399"/>
    </source>
</evidence>
<dbReference type="Gene3D" id="1.20.1050.80">
    <property type="entry name" value="VPS9 domain"/>
    <property type="match status" value="1"/>
</dbReference>
<evidence type="ECO:0000259" key="2">
    <source>
        <dbReference type="PROSITE" id="PS51205"/>
    </source>
</evidence>
<sequence length="530" mass="59270">MADHEDLEFNPFYKTLQSTYWSRFEDAQAKRYLVCIPQTASLVGVNIDNNFLDTHLLKPSPMLQDHYISTDKNGSKTIIVDEAFILTTEGFSQPGRIRILSEELGYNKDYKPFKMLIIEKPLEGAVKGRRGSAGLSDEFLTPRTRFLENKQFLGMFPENRHTVKCLEESIHQFNQNYMIVQGYLKDIAKKLRRICEEHKQMFAEANHYIKLQSDGRLEEVLSVAVESYVMGSVHAKVFKAISAEKNPDDALISDKLQQLQGITGEQLGVAEEFCCPLPAAVVELARLDGINTPHEKLTCLHSTLDNITEEVNIHLRENLAPGHSPQCLTSDDLLPLLVLVISQAKCRHLASNLYYLENFHWVSSKHDNLGYSLVTFTAAMEYIKNTDFSHMKTNNNKIKKEMSIEELMAASKFAYGTVSTTSGDSTPTQRIFDQSSSVAPSSVEQQSTYQMKSLQMQLDNISRMMESSSISSGPTSIFGGFDGGSREAGAKGPPPDVIPASEHRPNRAQLGGFLAALQSDVLDCSYGKQD</sequence>
<organism evidence="3 4">
    <name type="scientific">Strongylocentrotus purpuratus</name>
    <name type="common">Purple sea urchin</name>
    <dbReference type="NCBI Taxonomy" id="7668"/>
    <lineage>
        <taxon>Eukaryota</taxon>
        <taxon>Metazoa</taxon>
        <taxon>Echinodermata</taxon>
        <taxon>Eleutherozoa</taxon>
        <taxon>Echinozoa</taxon>
        <taxon>Echinoidea</taxon>
        <taxon>Euechinoidea</taxon>
        <taxon>Echinacea</taxon>
        <taxon>Camarodonta</taxon>
        <taxon>Echinidea</taxon>
        <taxon>Strongylocentrotidae</taxon>
        <taxon>Strongylocentrotus</taxon>
    </lineage>
</organism>
<proteinExistence type="predicted"/>
<dbReference type="GO" id="GO:0000149">
    <property type="term" value="F:SNARE binding"/>
    <property type="evidence" value="ECO:0000318"/>
    <property type="project" value="GO_Central"/>
</dbReference>
<feature type="region of interest" description="Disordered" evidence="1">
    <location>
        <begin position="481"/>
        <end position="503"/>
    </location>
</feature>
<dbReference type="PANTHER" id="PTHR24170:SF1">
    <property type="entry name" value="DOMAIN PROTEIN, PUTATIVE (AFU_ORTHOLOGUE AFUA_1G09870)-RELATED"/>
    <property type="match status" value="1"/>
</dbReference>
<dbReference type="InterPro" id="IPR051248">
    <property type="entry name" value="UPF0507/Ank_repeat_27"/>
</dbReference>
<dbReference type="GO" id="GO:0030133">
    <property type="term" value="C:transport vesicle"/>
    <property type="evidence" value="ECO:0000318"/>
    <property type="project" value="GO_Central"/>
</dbReference>
<keyword evidence="4" id="KW-1185">Reference proteome</keyword>
<dbReference type="AlphaFoldDB" id="A0A7M7P7X4"/>
<dbReference type="GeneID" id="590633"/>
<dbReference type="InterPro" id="IPR003123">
    <property type="entry name" value="VPS9"/>
</dbReference>
<dbReference type="PANTHER" id="PTHR24170">
    <property type="entry name" value="ANKYRIN REPEAT DOMAIN-CONTAINING PROTEIN 27"/>
    <property type="match status" value="1"/>
</dbReference>
<feature type="domain" description="VPS9" evidence="2">
    <location>
        <begin position="246"/>
        <end position="392"/>
    </location>
</feature>
<dbReference type="Proteomes" id="UP000007110">
    <property type="component" value="Unassembled WGS sequence"/>
</dbReference>
<dbReference type="EnsemblMetazoa" id="XM_030991539">
    <property type="protein sequence ID" value="XP_030847399"/>
    <property type="gene ID" value="LOC590633"/>
</dbReference>
<dbReference type="PROSITE" id="PS51205">
    <property type="entry name" value="VPS9"/>
    <property type="match status" value="1"/>
</dbReference>
<evidence type="ECO:0000313" key="4">
    <source>
        <dbReference type="Proteomes" id="UP000007110"/>
    </source>
</evidence>
<dbReference type="OMA" id="VCIPQTA"/>
<dbReference type="Pfam" id="PF02204">
    <property type="entry name" value="VPS9"/>
    <property type="match status" value="1"/>
</dbReference>
<dbReference type="GO" id="GO:0005769">
    <property type="term" value="C:early endosome"/>
    <property type="evidence" value="ECO:0000318"/>
    <property type="project" value="GO_Central"/>
</dbReference>
<dbReference type="InParanoid" id="A0A7M7P7X4"/>
<dbReference type="RefSeq" id="XP_030847399.1">
    <property type="nucleotide sequence ID" value="XM_030991539.1"/>
</dbReference>
<dbReference type="GO" id="GO:0005886">
    <property type="term" value="C:plasma membrane"/>
    <property type="evidence" value="ECO:0000318"/>
    <property type="project" value="GO_Central"/>
</dbReference>
<dbReference type="SUPFAM" id="SSF109993">
    <property type="entry name" value="VPS9 domain"/>
    <property type="match status" value="1"/>
</dbReference>
<accession>A0A7M7P7X4</accession>
<reference evidence="3" key="2">
    <citation type="submission" date="2021-01" db="UniProtKB">
        <authorList>
            <consortium name="EnsemblMetazoa"/>
        </authorList>
    </citation>
    <scope>IDENTIFICATION</scope>
</reference>
<dbReference type="GO" id="GO:0005085">
    <property type="term" value="F:guanyl-nucleotide exchange factor activity"/>
    <property type="evidence" value="ECO:0000318"/>
    <property type="project" value="GO_Central"/>
</dbReference>
<name>A0A7M7P7X4_STRPU</name>
<dbReference type="InterPro" id="IPR037191">
    <property type="entry name" value="VPS9_dom_sf"/>
</dbReference>
<dbReference type="KEGG" id="spu:590633"/>
<evidence type="ECO:0000256" key="1">
    <source>
        <dbReference type="SAM" id="MobiDB-lite"/>
    </source>
</evidence>
<dbReference type="GO" id="GO:0097422">
    <property type="term" value="C:tubular endosome"/>
    <property type="evidence" value="ECO:0000318"/>
    <property type="project" value="GO_Central"/>
</dbReference>
<dbReference type="GO" id="GO:0045022">
    <property type="term" value="P:early endosome to late endosome transport"/>
    <property type="evidence" value="ECO:0000318"/>
    <property type="project" value="GO_Central"/>
</dbReference>
<dbReference type="OrthoDB" id="411646at2759"/>
<dbReference type="GO" id="GO:0005770">
    <property type="term" value="C:late endosome"/>
    <property type="evidence" value="ECO:0000318"/>
    <property type="project" value="GO_Central"/>
</dbReference>
<dbReference type="SMART" id="SM00167">
    <property type="entry name" value="VPS9"/>
    <property type="match status" value="1"/>
</dbReference>